<feature type="region of interest" description="Disordered" evidence="1">
    <location>
        <begin position="621"/>
        <end position="650"/>
    </location>
</feature>
<feature type="region of interest" description="Disordered" evidence="1">
    <location>
        <begin position="685"/>
        <end position="768"/>
    </location>
</feature>
<dbReference type="SUPFAM" id="SSF49879">
    <property type="entry name" value="SMAD/FHA domain"/>
    <property type="match status" value="1"/>
</dbReference>
<evidence type="ECO:0000256" key="1">
    <source>
        <dbReference type="SAM" id="MobiDB-lite"/>
    </source>
</evidence>
<dbReference type="OrthoDB" id="2507830at2759"/>
<feature type="compositionally biased region" description="Polar residues" evidence="1">
    <location>
        <begin position="269"/>
        <end position="279"/>
    </location>
</feature>
<feature type="compositionally biased region" description="Low complexity" evidence="1">
    <location>
        <begin position="460"/>
        <end position="476"/>
    </location>
</feature>
<dbReference type="EMBL" id="PGCI01000011">
    <property type="protein sequence ID" value="PLW50295.1"/>
    <property type="molecule type" value="Genomic_DNA"/>
</dbReference>
<feature type="region of interest" description="Disordered" evidence="1">
    <location>
        <begin position="537"/>
        <end position="602"/>
    </location>
</feature>
<name>A0A2N5UTP7_9BASI</name>
<comment type="caution">
    <text evidence="2">The sequence shown here is derived from an EMBL/GenBank/DDBJ whole genome shotgun (WGS) entry which is preliminary data.</text>
</comment>
<dbReference type="Proteomes" id="UP000235392">
    <property type="component" value="Unassembled WGS sequence"/>
</dbReference>
<feature type="compositionally biased region" description="Low complexity" evidence="1">
    <location>
        <begin position="1060"/>
        <end position="1077"/>
    </location>
</feature>
<protein>
    <recommendedName>
        <fullName evidence="6">FHA domain-containing protein</fullName>
    </recommendedName>
</protein>
<proteinExistence type="predicted"/>
<gene>
    <name evidence="2" type="ORF">PCANC_12375</name>
    <name evidence="3" type="ORF">PCASD_01683</name>
</gene>
<dbReference type="Proteomes" id="UP000235388">
    <property type="component" value="Unassembled WGS sequence"/>
</dbReference>
<feature type="compositionally biased region" description="Low complexity" evidence="1">
    <location>
        <begin position="378"/>
        <end position="390"/>
    </location>
</feature>
<evidence type="ECO:0000313" key="4">
    <source>
        <dbReference type="Proteomes" id="UP000235388"/>
    </source>
</evidence>
<feature type="compositionally biased region" description="Low complexity" evidence="1">
    <location>
        <begin position="304"/>
        <end position="315"/>
    </location>
</feature>
<accession>A0A2N5UTP7</accession>
<feature type="compositionally biased region" description="Polar residues" evidence="1">
    <location>
        <begin position="716"/>
        <end position="726"/>
    </location>
</feature>
<feature type="region of interest" description="Disordered" evidence="1">
    <location>
        <begin position="506"/>
        <end position="525"/>
    </location>
</feature>
<feature type="compositionally biased region" description="Low complexity" evidence="1">
    <location>
        <begin position="515"/>
        <end position="525"/>
    </location>
</feature>
<feature type="region of interest" description="Disordered" evidence="1">
    <location>
        <begin position="1"/>
        <end position="21"/>
    </location>
</feature>
<evidence type="ECO:0008006" key="6">
    <source>
        <dbReference type="Google" id="ProtNLM"/>
    </source>
</evidence>
<dbReference type="Gene3D" id="2.60.200.20">
    <property type="match status" value="1"/>
</dbReference>
<evidence type="ECO:0000313" key="5">
    <source>
        <dbReference type="Proteomes" id="UP000235392"/>
    </source>
</evidence>
<feature type="compositionally biased region" description="Low complexity" evidence="1">
    <location>
        <begin position="242"/>
        <end position="268"/>
    </location>
</feature>
<feature type="compositionally biased region" description="Acidic residues" evidence="1">
    <location>
        <begin position="316"/>
        <end position="335"/>
    </location>
</feature>
<feature type="region of interest" description="Disordered" evidence="1">
    <location>
        <begin position="297"/>
        <end position="399"/>
    </location>
</feature>
<dbReference type="AlphaFoldDB" id="A0A2N5UTP7"/>
<feature type="compositionally biased region" description="Acidic residues" evidence="1">
    <location>
        <begin position="214"/>
        <end position="223"/>
    </location>
</feature>
<feature type="compositionally biased region" description="Polar residues" evidence="1">
    <location>
        <begin position="187"/>
        <end position="204"/>
    </location>
</feature>
<feature type="region of interest" description="Disordered" evidence="1">
    <location>
        <begin position="451"/>
        <end position="476"/>
    </location>
</feature>
<dbReference type="EMBL" id="PGCJ01000172">
    <property type="protein sequence ID" value="PLW41141.1"/>
    <property type="molecule type" value="Genomic_DNA"/>
</dbReference>
<evidence type="ECO:0000313" key="2">
    <source>
        <dbReference type="EMBL" id="PLW41141.1"/>
    </source>
</evidence>
<feature type="compositionally biased region" description="Polar residues" evidence="1">
    <location>
        <begin position="161"/>
        <end position="175"/>
    </location>
</feature>
<feature type="compositionally biased region" description="Low complexity" evidence="1">
    <location>
        <begin position="566"/>
        <end position="583"/>
    </location>
</feature>
<feature type="region of interest" description="Disordered" evidence="1">
    <location>
        <begin position="943"/>
        <end position="1118"/>
    </location>
</feature>
<feature type="compositionally biased region" description="Pro residues" evidence="1">
    <location>
        <begin position="737"/>
        <end position="749"/>
    </location>
</feature>
<keyword evidence="4" id="KW-1185">Reference proteome</keyword>
<evidence type="ECO:0000313" key="3">
    <source>
        <dbReference type="EMBL" id="PLW50295.1"/>
    </source>
</evidence>
<reference evidence="4 5" key="1">
    <citation type="submission" date="2017-11" db="EMBL/GenBank/DDBJ databases">
        <title>De novo assembly and phasing of dikaryotic genomes from two isolates of Puccinia coronata f. sp. avenae, the causal agent of oat crown rust.</title>
        <authorList>
            <person name="Miller M.E."/>
            <person name="Zhang Y."/>
            <person name="Omidvar V."/>
            <person name="Sperschneider J."/>
            <person name="Schwessinger B."/>
            <person name="Raley C."/>
            <person name="Palmer J.M."/>
            <person name="Garnica D."/>
            <person name="Upadhyaya N."/>
            <person name="Rathjen J."/>
            <person name="Taylor J.M."/>
            <person name="Park R.F."/>
            <person name="Dodds P.N."/>
            <person name="Hirsch C.D."/>
            <person name="Kianian S.F."/>
            <person name="Figueroa M."/>
        </authorList>
    </citation>
    <scope>NUCLEOTIDE SEQUENCE [LARGE SCALE GENOMIC DNA]</scope>
    <source>
        <strain evidence="2">12NC29</strain>
        <strain evidence="3">12SD80</strain>
    </source>
</reference>
<feature type="compositionally biased region" description="Pro residues" evidence="1">
    <location>
        <begin position="545"/>
        <end position="557"/>
    </location>
</feature>
<feature type="region of interest" description="Disordered" evidence="1">
    <location>
        <begin position="160"/>
        <end position="281"/>
    </location>
</feature>
<feature type="compositionally biased region" description="Acidic residues" evidence="1">
    <location>
        <begin position="953"/>
        <end position="964"/>
    </location>
</feature>
<organism evidence="2 4">
    <name type="scientific">Puccinia coronata f. sp. avenae</name>
    <dbReference type="NCBI Taxonomy" id="200324"/>
    <lineage>
        <taxon>Eukaryota</taxon>
        <taxon>Fungi</taxon>
        <taxon>Dikarya</taxon>
        <taxon>Basidiomycota</taxon>
        <taxon>Pucciniomycotina</taxon>
        <taxon>Pucciniomycetes</taxon>
        <taxon>Pucciniales</taxon>
        <taxon>Pucciniaceae</taxon>
        <taxon>Puccinia</taxon>
    </lineage>
</organism>
<feature type="compositionally biased region" description="Low complexity" evidence="1">
    <location>
        <begin position="1"/>
        <end position="10"/>
    </location>
</feature>
<dbReference type="InterPro" id="IPR008984">
    <property type="entry name" value="SMAD_FHA_dom_sf"/>
</dbReference>
<sequence>MSSSPCSSSSQILTESDAAHGEERSHFGDALGFLSVLSAADSTQPRARLTLRRHSTTIGSCPQLSAICLEDPLIQPLHLMLNIVHTEQQSRASLHIVGASGIRLNGELRHACAEPISLQHGDTFHISQFPFRWEQHPADCSMDTTQPLLLDMRAEEEATSLRISATSTSQEWTFHSEQRPTAADPTSHVSFQRRSYRTSVSARPTRSKSHADQWSDDEDDEDEPHVSSNSQHHLPSQPPTTSPTSPSPSSSSSSPTSSPSSISDGTSPNLELSPSQSRPKSLLQKILIKQAVQVHITQHTELNEPSPAASSGFSSSDDDDDNQEEEDPDSNDEEGAPPPPQQQQLDNEMMDNNSSDEDKPPLRMPAASTSSSPPPPSSSSSSRTTPSAARDYLNQPNHPTVSAIPAAIFSAKPRSISSASHFNPNTVSLPSTITRPFFDRRSISPNAKLLSSFENERSSDSSSAPTTTTTTTTTTTNTTTTLVFPLKSSFRKKSYSPQELLNFSHPPSDSTYLNPSSSSAPISRSAHLATVRHNTQLNSRSPSFPLSPAPPPPPPPSEEVVRSRLRSSLRASATASSSSSSSAPPNLPENKPAVSSTTTPHRIIRTPRSFLIKLRGSLTPLTAPVCGQDPTVPTSSDPEKQQEQANVEDDYDYDHMAAGDDKRKVRFDREVFCLEFEQLPEELPLSRQKKRAKKAHVDGDEPHTATADVPKRNGQRRNNPLPSGSALNNRPRRHSPRLPPPSITTPPLPTCTSPMAMVEDDDNHEHDHVHDEHEHAAIVDYHVAAGSDSMVISPASPALATVDMSSLSINACSASGQQPAVGEEDYYPTCEEPVVQRGSMIETLTARLFPVSEQLLAAPCVERRRGNGPRRRASLPSDLGRLGELQTRLGRLSLSASSSSLPGEPGYLLSTPLSRFRPVHTAISFPPSLAAFSPRLTGLKQLFMGPTNTHSSDDEDDGGEFINEEGEKSRHDMAGPVSDGLNQGTLEVDKRTHGGPITGAPPREKPVRGAPSRRPARKPVASEPKKRRGRPPSLPPAAQHSTTSVSIHPAPAPDRAWSPSTSATTTTTTTTTAQTSAGPTLRPRKANGCLAHSDPPLPLAATDDVGVPSKAAKPRAKK</sequence>